<accession>A0A8J3BBV6</accession>
<keyword evidence="2" id="KW-1185">Reference proteome</keyword>
<evidence type="ECO:0000313" key="2">
    <source>
        <dbReference type="Proteomes" id="UP000649739"/>
    </source>
</evidence>
<organism evidence="1 2">
    <name type="scientific">Pilimelia anulata</name>
    <dbReference type="NCBI Taxonomy" id="53371"/>
    <lineage>
        <taxon>Bacteria</taxon>
        <taxon>Bacillati</taxon>
        <taxon>Actinomycetota</taxon>
        <taxon>Actinomycetes</taxon>
        <taxon>Micromonosporales</taxon>
        <taxon>Micromonosporaceae</taxon>
        <taxon>Pilimelia</taxon>
    </lineage>
</organism>
<evidence type="ECO:0000313" key="1">
    <source>
        <dbReference type="EMBL" id="GGK07832.1"/>
    </source>
</evidence>
<dbReference type="AlphaFoldDB" id="A0A8J3BBV6"/>
<dbReference type="RefSeq" id="WP_189171952.1">
    <property type="nucleotide sequence ID" value="NZ_BMQB01000012.1"/>
</dbReference>
<reference evidence="1" key="1">
    <citation type="journal article" date="2014" name="Int. J. Syst. Evol. Microbiol.">
        <title>Complete genome sequence of Corynebacterium casei LMG S-19264T (=DSM 44701T), isolated from a smear-ripened cheese.</title>
        <authorList>
            <consortium name="US DOE Joint Genome Institute (JGI-PGF)"/>
            <person name="Walter F."/>
            <person name="Albersmeier A."/>
            <person name="Kalinowski J."/>
            <person name="Ruckert C."/>
        </authorList>
    </citation>
    <scope>NUCLEOTIDE SEQUENCE</scope>
    <source>
        <strain evidence="1">JCM 3090</strain>
    </source>
</reference>
<dbReference type="EMBL" id="BMQB01000012">
    <property type="protein sequence ID" value="GGK07832.1"/>
    <property type="molecule type" value="Genomic_DNA"/>
</dbReference>
<dbReference type="GO" id="GO:0055070">
    <property type="term" value="P:copper ion homeostasis"/>
    <property type="evidence" value="ECO:0007669"/>
    <property type="project" value="InterPro"/>
</dbReference>
<evidence type="ECO:0008006" key="3">
    <source>
        <dbReference type="Google" id="ProtNLM"/>
    </source>
</evidence>
<dbReference type="Proteomes" id="UP000649739">
    <property type="component" value="Unassembled WGS sequence"/>
</dbReference>
<comment type="caution">
    <text evidence="1">The sequence shown here is derived from an EMBL/GenBank/DDBJ whole genome shotgun (WGS) entry which is preliminary data.</text>
</comment>
<dbReference type="Pfam" id="PF11382">
    <property type="entry name" value="MctB"/>
    <property type="match status" value="1"/>
</dbReference>
<name>A0A8J3BBV6_9ACTN</name>
<dbReference type="InterPro" id="IPR021522">
    <property type="entry name" value="MctB"/>
</dbReference>
<protein>
    <recommendedName>
        <fullName evidence="3">Copper transporter</fullName>
    </recommendedName>
</protein>
<dbReference type="GO" id="GO:0016020">
    <property type="term" value="C:membrane"/>
    <property type="evidence" value="ECO:0007669"/>
    <property type="project" value="InterPro"/>
</dbReference>
<gene>
    <name evidence="1" type="ORF">GCM10010123_42240</name>
</gene>
<reference evidence="1" key="2">
    <citation type="submission" date="2020-09" db="EMBL/GenBank/DDBJ databases">
        <authorList>
            <person name="Sun Q."/>
            <person name="Ohkuma M."/>
        </authorList>
    </citation>
    <scope>NUCLEOTIDE SEQUENCE</scope>
    <source>
        <strain evidence="1">JCM 3090</strain>
    </source>
</reference>
<sequence>MINFRYHVVSLTAVFLALAIGLVVGTAALNGPVADSLNDQINTLGRTNGDLREQVGHLTAEASGKEDFLRQAAPRIVGGTLTNRRVLLLATPGGGEHVDGVRQMLVAAGAKIAGRVELTEKFTDPANSVELLDLADRALVPSIPAASLPGNSDGVEKSSALLGGVLLERTPAVPATDQRSVLSAYQAAGYLSVNSPVTGPAEVVVMVAGLPYTDKDAAPKNKNLLTLATQLDRAGRIVLGAPGIAGDGNVVGAVRGDPTLARTISTVDNAGTAQGQLVTALAVAGQLGNVAGQYGIGAGAQGLLPRTAA</sequence>
<proteinExistence type="predicted"/>